<dbReference type="GO" id="GO:0016788">
    <property type="term" value="F:hydrolase activity, acting on ester bonds"/>
    <property type="evidence" value="ECO:0007669"/>
    <property type="project" value="TreeGrafter"/>
</dbReference>
<dbReference type="AlphaFoldDB" id="A0A447QHP3"/>
<organism evidence="5 6">
    <name type="scientific">Serratia rubidaea</name>
    <name type="common">Serratia marinorubra</name>
    <dbReference type="NCBI Taxonomy" id="61652"/>
    <lineage>
        <taxon>Bacteria</taxon>
        <taxon>Pseudomonadati</taxon>
        <taxon>Pseudomonadota</taxon>
        <taxon>Gammaproteobacteria</taxon>
        <taxon>Enterobacterales</taxon>
        <taxon>Yersiniaceae</taxon>
        <taxon>Serratia</taxon>
    </lineage>
</organism>
<protein>
    <submittedName>
        <fullName evidence="5">Ferri-bacillibactin esterase BesA</fullName>
        <ecNumber evidence="5">3.1.-.-</ecNumber>
    </submittedName>
</protein>
<evidence type="ECO:0000256" key="2">
    <source>
        <dbReference type="ARBA" id="ARBA00022801"/>
    </source>
</evidence>
<dbReference type="PANTHER" id="PTHR40841">
    <property type="entry name" value="SIDEROPHORE TRIACETYLFUSARININE C ESTERASE"/>
    <property type="match status" value="1"/>
</dbReference>
<accession>A0A447QHP3</accession>
<dbReference type="InterPro" id="IPR000801">
    <property type="entry name" value="Esterase-like"/>
</dbReference>
<evidence type="ECO:0000256" key="3">
    <source>
        <dbReference type="SAM" id="MobiDB-lite"/>
    </source>
</evidence>
<dbReference type="EC" id="3.1.-.-" evidence="5"/>
<dbReference type="InterPro" id="IPR052558">
    <property type="entry name" value="Siderophore_Hydrolase_D"/>
</dbReference>
<dbReference type="Gene3D" id="3.40.50.1820">
    <property type="entry name" value="alpha/beta hydrolase"/>
    <property type="match status" value="1"/>
</dbReference>
<keyword evidence="4" id="KW-0732">Signal</keyword>
<keyword evidence="2 5" id="KW-0378">Hydrolase</keyword>
<name>A0A447QHP3_SERRU</name>
<evidence type="ECO:0000313" key="5">
    <source>
        <dbReference type="EMBL" id="VEA69625.1"/>
    </source>
</evidence>
<sequence length="308" mass="34311">MPLFYRRFYRVFLVLLLGLCATAPAAARPDLDRRIGATVADSGTPDYAFSDFRLASADGERHYRIRIAKPKQAAPASGYPAIYFLDGNAVLMQLNAGLLKRLAQAEHPPLLVMLSYDNDLRIDAAGRAYDYTPALPAGLRGHPEQMRHWRSGGADAFATLLEQRIKPQVAARVAVDPQRQTLWGHSYGALFVLHTLFQRPQSFQHYIAVEPSLWWGKGEILQEAQEFMRRPPALHARLQLWVGQQAPQTQPHPDARSSQPADAARQLAQRLNALPGLQADYRQWPEQSHGAMLNTAILPALEAVATGR</sequence>
<proteinExistence type="inferred from homology"/>
<feature type="chain" id="PRO_5019040758" evidence="4">
    <location>
        <begin position="28"/>
        <end position="308"/>
    </location>
</feature>
<gene>
    <name evidence="5" type="primary">besA</name>
    <name evidence="5" type="ORF">NCTC9419_01100</name>
</gene>
<evidence type="ECO:0000256" key="4">
    <source>
        <dbReference type="SAM" id="SignalP"/>
    </source>
</evidence>
<dbReference type="Proteomes" id="UP000271603">
    <property type="component" value="Chromosome"/>
</dbReference>
<dbReference type="SUPFAM" id="SSF53474">
    <property type="entry name" value="alpha/beta-Hydrolases"/>
    <property type="match status" value="1"/>
</dbReference>
<dbReference type="EMBL" id="LR134155">
    <property type="protein sequence ID" value="VEA69625.1"/>
    <property type="molecule type" value="Genomic_DNA"/>
</dbReference>
<comment type="similarity">
    <text evidence="1">Belongs to the esterase D family.</text>
</comment>
<dbReference type="STRING" id="61652.AXX16_1624"/>
<dbReference type="Pfam" id="PF00756">
    <property type="entry name" value="Esterase"/>
    <property type="match status" value="1"/>
</dbReference>
<evidence type="ECO:0000256" key="1">
    <source>
        <dbReference type="ARBA" id="ARBA00005622"/>
    </source>
</evidence>
<dbReference type="InterPro" id="IPR029058">
    <property type="entry name" value="AB_hydrolase_fold"/>
</dbReference>
<dbReference type="PANTHER" id="PTHR40841:SF2">
    <property type="entry name" value="SIDEROPHORE-DEGRADING ESTERASE (EUROFUNG)"/>
    <property type="match status" value="1"/>
</dbReference>
<evidence type="ECO:0000313" key="6">
    <source>
        <dbReference type="Proteomes" id="UP000271603"/>
    </source>
</evidence>
<feature type="region of interest" description="Disordered" evidence="3">
    <location>
        <begin position="244"/>
        <end position="264"/>
    </location>
</feature>
<reference evidence="5 6" key="1">
    <citation type="submission" date="2018-12" db="EMBL/GenBank/DDBJ databases">
        <authorList>
            <consortium name="Pathogen Informatics"/>
        </authorList>
    </citation>
    <scope>NUCLEOTIDE SEQUENCE [LARGE SCALE GENOMIC DNA]</scope>
    <source>
        <strain evidence="5 6">NCTC9419</strain>
    </source>
</reference>
<feature type="signal peptide" evidence="4">
    <location>
        <begin position="1"/>
        <end position="27"/>
    </location>
</feature>